<dbReference type="Pfam" id="PF12697">
    <property type="entry name" value="Abhydrolase_6"/>
    <property type="match status" value="1"/>
</dbReference>
<name>A0ABW4EPF5_9PSEU</name>
<dbReference type="SUPFAM" id="SSF53474">
    <property type="entry name" value="alpha/beta-Hydrolases"/>
    <property type="match status" value="1"/>
</dbReference>
<evidence type="ECO:0000313" key="3">
    <source>
        <dbReference type="Proteomes" id="UP001597114"/>
    </source>
</evidence>
<sequence length="261" mass="26919">METVRSADGTTIAFERAGSGPALIMVGGAFNDHTTMTGTAALLADRFTTYCYDRRGRGSSGDTPPYAVEREVEDLAALVAHAGGEAALFGHSSGGVLVLQAAARGLPITRLAVYEPSYIVGTDRPRPPADMAEQLEELVAAGRPADAARLFLSECAGVPAEVIDMMQGSPDWEPLEALAPTLSYDVALHGPGQSMTDVLATIGVPSLVLAGGAGEAWMQNTARAVAAAVPGARLHTIEGEDHAVLHHPEVLAPVLAGFLGG</sequence>
<dbReference type="Proteomes" id="UP001597114">
    <property type="component" value="Unassembled WGS sequence"/>
</dbReference>
<dbReference type="GO" id="GO:0016787">
    <property type="term" value="F:hydrolase activity"/>
    <property type="evidence" value="ECO:0007669"/>
    <property type="project" value="UniProtKB-KW"/>
</dbReference>
<dbReference type="PANTHER" id="PTHR43433:SF5">
    <property type="entry name" value="AB HYDROLASE-1 DOMAIN-CONTAINING PROTEIN"/>
    <property type="match status" value="1"/>
</dbReference>
<dbReference type="RefSeq" id="WP_344725737.1">
    <property type="nucleotide sequence ID" value="NZ_BAAAUS010000034.1"/>
</dbReference>
<protein>
    <submittedName>
        <fullName evidence="2">Alpha/beta fold hydrolase</fullName>
    </submittedName>
</protein>
<gene>
    <name evidence="2" type="ORF">ACFSJD_05180</name>
</gene>
<keyword evidence="2" id="KW-0378">Hydrolase</keyword>
<accession>A0ABW4EPF5</accession>
<keyword evidence="3" id="KW-1185">Reference proteome</keyword>
<dbReference type="PANTHER" id="PTHR43433">
    <property type="entry name" value="HYDROLASE, ALPHA/BETA FOLD FAMILY PROTEIN"/>
    <property type="match status" value="1"/>
</dbReference>
<evidence type="ECO:0000259" key="1">
    <source>
        <dbReference type="Pfam" id="PF12697"/>
    </source>
</evidence>
<reference evidence="3" key="1">
    <citation type="journal article" date="2019" name="Int. J. Syst. Evol. Microbiol.">
        <title>The Global Catalogue of Microorganisms (GCM) 10K type strain sequencing project: providing services to taxonomists for standard genome sequencing and annotation.</title>
        <authorList>
            <consortium name="The Broad Institute Genomics Platform"/>
            <consortium name="The Broad Institute Genome Sequencing Center for Infectious Disease"/>
            <person name="Wu L."/>
            <person name="Ma J."/>
        </authorList>
    </citation>
    <scope>NUCLEOTIDE SEQUENCE [LARGE SCALE GENOMIC DNA]</scope>
    <source>
        <strain evidence="3">CCM 7043</strain>
    </source>
</reference>
<comment type="caution">
    <text evidence="2">The sequence shown here is derived from an EMBL/GenBank/DDBJ whole genome shotgun (WGS) entry which is preliminary data.</text>
</comment>
<dbReference type="InterPro" id="IPR050471">
    <property type="entry name" value="AB_hydrolase"/>
</dbReference>
<dbReference type="Gene3D" id="3.40.50.1820">
    <property type="entry name" value="alpha/beta hydrolase"/>
    <property type="match status" value="1"/>
</dbReference>
<dbReference type="InterPro" id="IPR000073">
    <property type="entry name" value="AB_hydrolase_1"/>
</dbReference>
<organism evidence="2 3">
    <name type="scientific">Pseudonocardia yunnanensis</name>
    <dbReference type="NCBI Taxonomy" id="58107"/>
    <lineage>
        <taxon>Bacteria</taxon>
        <taxon>Bacillati</taxon>
        <taxon>Actinomycetota</taxon>
        <taxon>Actinomycetes</taxon>
        <taxon>Pseudonocardiales</taxon>
        <taxon>Pseudonocardiaceae</taxon>
        <taxon>Pseudonocardia</taxon>
    </lineage>
</organism>
<proteinExistence type="predicted"/>
<feature type="domain" description="AB hydrolase-1" evidence="1">
    <location>
        <begin position="36"/>
        <end position="252"/>
    </location>
</feature>
<evidence type="ECO:0000313" key="2">
    <source>
        <dbReference type="EMBL" id="MFD1516867.1"/>
    </source>
</evidence>
<dbReference type="EMBL" id="JBHUCO010000005">
    <property type="protein sequence ID" value="MFD1516867.1"/>
    <property type="molecule type" value="Genomic_DNA"/>
</dbReference>
<dbReference type="InterPro" id="IPR029058">
    <property type="entry name" value="AB_hydrolase_fold"/>
</dbReference>